<keyword evidence="1" id="KW-0472">Membrane</keyword>
<organism evidence="2 3">
    <name type="scientific">Streptomyces armeniacus</name>
    <dbReference type="NCBI Taxonomy" id="83291"/>
    <lineage>
        <taxon>Bacteria</taxon>
        <taxon>Bacillati</taxon>
        <taxon>Actinomycetota</taxon>
        <taxon>Actinomycetes</taxon>
        <taxon>Kitasatosporales</taxon>
        <taxon>Streptomycetaceae</taxon>
        <taxon>Streptomyces</taxon>
    </lineage>
</organism>
<keyword evidence="1" id="KW-1133">Transmembrane helix</keyword>
<accession>A0A345XTG6</accession>
<feature type="transmembrane region" description="Helical" evidence="1">
    <location>
        <begin position="452"/>
        <end position="472"/>
    </location>
</feature>
<name>A0A345XTG6_9ACTN</name>
<proteinExistence type="predicted"/>
<sequence>MLNPDELTPPERALWNAFPVGEHIDLRTGRPEDDALDAGPRRGPARTVRAAVLAALLLGGNEERRGAVPALRLSGARITGHLTLDGAEIRHLLRLEDCWFEEAVSLEGASTLALVLTRCRIPGLLAPAARIEGRLDLRGSLIEQVERRNALRLTHAQIGGGLRLDGATLWAPGDLALSAGGIVMSGAVMCENGFRARGEVALPGAQLPGGLFMRGARLENPEGIIALQADNVTASTIRCSRGFHSEGKIRLRGAQTADLLTFEGATLRDAGNEGRSVLVGIGMRTAELDLRFAEPPQGAVVLRNTHTGWYQDEERSWPAAIRLEGFTYDALRDAEPGAARQDVARRLAWIRRNPRYSPQPYEQLAACYRRIGHDDDARRVLLTRQRDRRRTLRPASRAWGYLLDATVGYGYRPWLAGVWLAALTLLGTLAFRTQEPRPVKPGEGPAFQAFVYTLDLLIPIGGLGQRGAWHWAGGGAQWLAYGLIGVGWLLTTAVLAGVSRTLAKQ</sequence>
<keyword evidence="1" id="KW-0812">Transmembrane</keyword>
<dbReference type="KEGG" id="sarm:DVA86_22105"/>
<dbReference type="RefSeq" id="WP_208880734.1">
    <property type="nucleotide sequence ID" value="NZ_CP031320.1"/>
</dbReference>
<gene>
    <name evidence="2" type="ORF">DVA86_22105</name>
</gene>
<dbReference type="AlphaFoldDB" id="A0A345XTG6"/>
<keyword evidence="3" id="KW-1185">Reference proteome</keyword>
<evidence type="ECO:0000256" key="1">
    <source>
        <dbReference type="SAM" id="Phobius"/>
    </source>
</evidence>
<evidence type="ECO:0000313" key="3">
    <source>
        <dbReference type="Proteomes" id="UP000254425"/>
    </source>
</evidence>
<feature type="transmembrane region" description="Helical" evidence="1">
    <location>
        <begin position="478"/>
        <end position="498"/>
    </location>
</feature>
<feature type="transmembrane region" description="Helical" evidence="1">
    <location>
        <begin position="414"/>
        <end position="431"/>
    </location>
</feature>
<dbReference type="EMBL" id="CP031320">
    <property type="protein sequence ID" value="AXK34932.1"/>
    <property type="molecule type" value="Genomic_DNA"/>
</dbReference>
<evidence type="ECO:0000313" key="2">
    <source>
        <dbReference type="EMBL" id="AXK34932.1"/>
    </source>
</evidence>
<dbReference type="Proteomes" id="UP000254425">
    <property type="component" value="Chromosome"/>
</dbReference>
<protein>
    <submittedName>
        <fullName evidence="2">Oxidoreductase</fullName>
    </submittedName>
</protein>
<reference evidence="2 3" key="1">
    <citation type="submission" date="2018-07" db="EMBL/GenBank/DDBJ databases">
        <title>Draft genome of the type strain Streptomyces armeniacus ATCC 15676.</title>
        <authorList>
            <person name="Labana P."/>
            <person name="Gosse J.T."/>
            <person name="Boddy C.N."/>
        </authorList>
    </citation>
    <scope>NUCLEOTIDE SEQUENCE [LARGE SCALE GENOMIC DNA]</scope>
    <source>
        <strain evidence="2 3">ATCC 15676</strain>
    </source>
</reference>